<dbReference type="NCBIfam" id="TIGR02861">
    <property type="entry name" value="SASP_H"/>
    <property type="match status" value="1"/>
</dbReference>
<evidence type="ECO:0000256" key="4">
    <source>
        <dbReference type="HAMAP-Rule" id="MF_00667"/>
    </source>
</evidence>
<keyword evidence="3 4" id="KW-0749">Sporulation</keyword>
<accession>A0A323T9T7</accession>
<dbReference type="GO" id="GO:0030435">
    <property type="term" value="P:sporulation resulting in formation of a cellular spore"/>
    <property type="evidence" value="ECO:0007669"/>
    <property type="project" value="UniProtKB-KW"/>
</dbReference>
<comment type="similarity">
    <text evidence="2 4">Belongs to the SspH family.</text>
</comment>
<evidence type="ECO:0000256" key="3">
    <source>
        <dbReference type="ARBA" id="ARBA00022969"/>
    </source>
</evidence>
<gene>
    <name evidence="4" type="primary">sspH</name>
    <name evidence="5" type="ORF">CR194_18910</name>
</gene>
<dbReference type="Pfam" id="PF08141">
    <property type="entry name" value="SspH"/>
    <property type="match status" value="1"/>
</dbReference>
<dbReference type="OrthoDB" id="1683648at2"/>
<comment type="caution">
    <text evidence="5">The sequence shown here is derived from an EMBL/GenBank/DDBJ whole genome shotgun (WGS) entry which is preliminary data.</text>
</comment>
<evidence type="ECO:0000256" key="1">
    <source>
        <dbReference type="ARBA" id="ARBA00004288"/>
    </source>
</evidence>
<comment type="subcellular location">
    <subcellularLocation>
        <location evidence="1 4">Spore core</location>
    </subcellularLocation>
</comment>
<reference evidence="5 6" key="1">
    <citation type="submission" date="2017-10" db="EMBL/GenBank/DDBJ databases">
        <title>Bacillus sp. nov., a halophilic bacterium isolated from a Keqin Lake.</title>
        <authorList>
            <person name="Wang H."/>
        </authorList>
    </citation>
    <scope>NUCLEOTIDE SEQUENCE [LARGE SCALE GENOMIC DNA]</scope>
    <source>
        <strain evidence="5 6">KQ-12</strain>
    </source>
</reference>
<keyword evidence="6" id="KW-1185">Reference proteome</keyword>
<dbReference type="EMBL" id="PDOD01000006">
    <property type="protein sequence ID" value="PYZ91816.1"/>
    <property type="molecule type" value="Genomic_DNA"/>
</dbReference>
<sequence length="60" mass="6911">MNKQRAEQIAQSPDMKNVMFNGTPIYIQHVDMDTDTARVFPLADPQKEFDVQVTSLIEKE</sequence>
<dbReference type="GO" id="GO:0042601">
    <property type="term" value="C:endospore-forming forespore"/>
    <property type="evidence" value="ECO:0007669"/>
    <property type="project" value="InterPro"/>
</dbReference>
<dbReference type="Proteomes" id="UP000248214">
    <property type="component" value="Unassembled WGS sequence"/>
</dbReference>
<dbReference type="GO" id="GO:0030436">
    <property type="term" value="P:asexual sporulation"/>
    <property type="evidence" value="ECO:0007669"/>
    <property type="project" value="UniProtKB-UniRule"/>
</dbReference>
<dbReference type="HAMAP" id="MF_00667">
    <property type="entry name" value="SspH"/>
    <property type="match status" value="1"/>
</dbReference>
<name>A0A323T9T7_9BACI</name>
<evidence type="ECO:0000313" key="5">
    <source>
        <dbReference type="EMBL" id="PYZ91816.1"/>
    </source>
</evidence>
<comment type="induction">
    <text evidence="4">Expressed only in the forespore compartment of sporulating cells.</text>
</comment>
<dbReference type="InterPro" id="IPR012610">
    <property type="entry name" value="SASP_SspH"/>
</dbReference>
<protein>
    <recommendedName>
        <fullName evidence="4">Small, acid-soluble spore protein H</fullName>
        <shortName evidence="4">SASP H</shortName>
    </recommendedName>
</protein>
<evidence type="ECO:0000256" key="2">
    <source>
        <dbReference type="ARBA" id="ARBA00006573"/>
    </source>
</evidence>
<proteinExistence type="evidence at transcript level"/>
<dbReference type="AlphaFoldDB" id="A0A323T9T7"/>
<evidence type="ECO:0000313" key="6">
    <source>
        <dbReference type="Proteomes" id="UP000248214"/>
    </source>
</evidence>
<organism evidence="5 6">
    <name type="scientific">Salipaludibacillus keqinensis</name>
    <dbReference type="NCBI Taxonomy" id="2045207"/>
    <lineage>
        <taxon>Bacteria</taxon>
        <taxon>Bacillati</taxon>
        <taxon>Bacillota</taxon>
        <taxon>Bacilli</taxon>
        <taxon>Bacillales</taxon>
        <taxon>Bacillaceae</taxon>
    </lineage>
</organism>